<proteinExistence type="predicted"/>
<organism evidence="2 3">
    <name type="scientific">Malus baccata</name>
    <name type="common">Siberian crab apple</name>
    <name type="synonym">Pyrus baccata</name>
    <dbReference type="NCBI Taxonomy" id="106549"/>
    <lineage>
        <taxon>Eukaryota</taxon>
        <taxon>Viridiplantae</taxon>
        <taxon>Streptophyta</taxon>
        <taxon>Embryophyta</taxon>
        <taxon>Tracheophyta</taxon>
        <taxon>Spermatophyta</taxon>
        <taxon>Magnoliopsida</taxon>
        <taxon>eudicotyledons</taxon>
        <taxon>Gunneridae</taxon>
        <taxon>Pentapetalae</taxon>
        <taxon>rosids</taxon>
        <taxon>fabids</taxon>
        <taxon>Rosales</taxon>
        <taxon>Rosaceae</taxon>
        <taxon>Amygdaloideae</taxon>
        <taxon>Maleae</taxon>
        <taxon>Malus</taxon>
    </lineage>
</organism>
<dbReference type="AlphaFoldDB" id="A0A540L272"/>
<sequence>MSSLECGEGVIACKGRPVDHDIQRTMPPICKCGVVFGRCVQGGSDGGDDQVVEVVVMAAYIVVSSKFLKEFGKHSRVGKVHISGESGACNVCSAPCSSCMHPNRSFMGSKADEFSDETCRVNVASQYSINVGDTSSSFKRKACDSLQHTTSETSNLLSVNSSHDSLSENAESKATLRSSDTSENAVEVHDDNISCISRANDANLAVNNHNRNVEWKNLSCSLASAGSIGTEESGKAHKSTLSEMVKPADSGDSTKKGKLPEFFGHADSSFKNESDIFAGQKFVSCKSLGVPTKLCPKIEVESNGQDPKDEASKCLDHGEKDVMSNELVEVADMQPLQSASGDDSDESDIVEHDVSSLPSPIKFVCMTCLHNFLFILCVSSPSIFFLASRVSL</sequence>
<evidence type="ECO:0000313" key="3">
    <source>
        <dbReference type="Proteomes" id="UP000315295"/>
    </source>
</evidence>
<feature type="compositionally biased region" description="Polar residues" evidence="1">
    <location>
        <begin position="175"/>
        <end position="184"/>
    </location>
</feature>
<keyword evidence="3" id="KW-1185">Reference proteome</keyword>
<accession>A0A540L272</accession>
<name>A0A540L272_MALBA</name>
<dbReference type="STRING" id="106549.A0A540L272"/>
<evidence type="ECO:0000256" key="1">
    <source>
        <dbReference type="SAM" id="MobiDB-lite"/>
    </source>
</evidence>
<dbReference type="EMBL" id="VIEB01000800">
    <property type="protein sequence ID" value="TQD80581.1"/>
    <property type="molecule type" value="Genomic_DNA"/>
</dbReference>
<gene>
    <name evidence="2" type="ORF">C1H46_033833</name>
</gene>
<dbReference type="Proteomes" id="UP000315295">
    <property type="component" value="Unassembled WGS sequence"/>
</dbReference>
<feature type="region of interest" description="Disordered" evidence="1">
    <location>
        <begin position="229"/>
        <end position="254"/>
    </location>
</feature>
<evidence type="ECO:0000313" key="2">
    <source>
        <dbReference type="EMBL" id="TQD80581.1"/>
    </source>
</evidence>
<feature type="compositionally biased region" description="Polar residues" evidence="1">
    <location>
        <begin position="154"/>
        <end position="169"/>
    </location>
</feature>
<reference evidence="2 3" key="1">
    <citation type="journal article" date="2019" name="G3 (Bethesda)">
        <title>Sequencing of a Wild Apple (Malus baccata) Genome Unravels the Differences Between Cultivated and Wild Apple Species Regarding Disease Resistance and Cold Tolerance.</title>
        <authorList>
            <person name="Chen X."/>
        </authorList>
    </citation>
    <scope>NUCLEOTIDE SEQUENCE [LARGE SCALE GENOMIC DNA]</scope>
    <source>
        <strain evidence="3">cv. Shandingzi</strain>
        <tissue evidence="2">Leaves</tissue>
    </source>
</reference>
<comment type="caution">
    <text evidence="2">The sequence shown here is derived from an EMBL/GenBank/DDBJ whole genome shotgun (WGS) entry which is preliminary data.</text>
</comment>
<protein>
    <submittedName>
        <fullName evidence="2">Uncharacterized protein</fullName>
    </submittedName>
</protein>
<feature type="region of interest" description="Disordered" evidence="1">
    <location>
        <begin position="154"/>
        <end position="185"/>
    </location>
</feature>